<comment type="caution">
    <text evidence="2">The sequence shown here is derived from an EMBL/GenBank/DDBJ whole genome shotgun (WGS) entry which is preliminary data.</text>
</comment>
<feature type="transmembrane region" description="Helical" evidence="1">
    <location>
        <begin position="110"/>
        <end position="135"/>
    </location>
</feature>
<evidence type="ECO:0000313" key="3">
    <source>
        <dbReference type="Proteomes" id="UP000823915"/>
    </source>
</evidence>
<gene>
    <name evidence="2" type="ORF">H9838_04750</name>
</gene>
<proteinExistence type="predicted"/>
<feature type="transmembrane region" description="Helical" evidence="1">
    <location>
        <begin position="155"/>
        <end position="172"/>
    </location>
</feature>
<keyword evidence="1" id="KW-1133">Transmembrane helix</keyword>
<protein>
    <submittedName>
        <fullName evidence="2">DUF1385 domain-containing protein</fullName>
    </submittedName>
</protein>
<dbReference type="PANTHER" id="PTHR42867">
    <property type="entry name" value="MEMBRANE PROTEIN-RELATED"/>
    <property type="match status" value="1"/>
</dbReference>
<dbReference type="Proteomes" id="UP000823915">
    <property type="component" value="Unassembled WGS sequence"/>
</dbReference>
<evidence type="ECO:0000256" key="1">
    <source>
        <dbReference type="SAM" id="Phobius"/>
    </source>
</evidence>
<dbReference type="InterPro" id="IPR010787">
    <property type="entry name" value="DUF1385"/>
</dbReference>
<dbReference type="Pfam" id="PF07136">
    <property type="entry name" value="DUF1385"/>
    <property type="match status" value="1"/>
</dbReference>
<dbReference type="AlphaFoldDB" id="A0A9D2C176"/>
<dbReference type="PANTHER" id="PTHR42867:SF1">
    <property type="entry name" value="MEMBRANE PROTEIN-RELATED"/>
    <property type="match status" value="1"/>
</dbReference>
<dbReference type="EMBL" id="DXDU01000076">
    <property type="protein sequence ID" value="HIY26470.1"/>
    <property type="molecule type" value="Genomic_DNA"/>
</dbReference>
<evidence type="ECO:0000313" key="2">
    <source>
        <dbReference type="EMBL" id="HIY26470.1"/>
    </source>
</evidence>
<keyword evidence="1" id="KW-0472">Membrane</keyword>
<feature type="transmembrane region" description="Helical" evidence="1">
    <location>
        <begin position="213"/>
        <end position="232"/>
    </location>
</feature>
<keyword evidence="1" id="KW-0812">Transmembrane</keyword>
<organism evidence="2 3">
    <name type="scientific">Candidatus Acutalibacter pullistercoris</name>
    <dbReference type="NCBI Taxonomy" id="2838418"/>
    <lineage>
        <taxon>Bacteria</taxon>
        <taxon>Bacillati</taxon>
        <taxon>Bacillota</taxon>
        <taxon>Clostridia</taxon>
        <taxon>Eubacteriales</taxon>
        <taxon>Acutalibacteraceae</taxon>
        <taxon>Acutalibacter</taxon>
    </lineage>
</organism>
<accession>A0A9D2C176</accession>
<reference evidence="2" key="1">
    <citation type="journal article" date="2021" name="PeerJ">
        <title>Extensive microbial diversity within the chicken gut microbiome revealed by metagenomics and culture.</title>
        <authorList>
            <person name="Gilroy R."/>
            <person name="Ravi A."/>
            <person name="Getino M."/>
            <person name="Pursley I."/>
            <person name="Horton D.L."/>
            <person name="Alikhan N.F."/>
            <person name="Baker D."/>
            <person name="Gharbi K."/>
            <person name="Hall N."/>
            <person name="Watson M."/>
            <person name="Adriaenssens E.M."/>
            <person name="Foster-Nyarko E."/>
            <person name="Jarju S."/>
            <person name="Secka A."/>
            <person name="Antonio M."/>
            <person name="Oren A."/>
            <person name="Chaudhuri R.R."/>
            <person name="La Ragione R."/>
            <person name="Hildebrand F."/>
            <person name="Pallen M.J."/>
        </authorList>
    </citation>
    <scope>NUCLEOTIDE SEQUENCE</scope>
    <source>
        <strain evidence="2">1282</strain>
    </source>
</reference>
<reference evidence="2" key="2">
    <citation type="submission" date="2021-04" db="EMBL/GenBank/DDBJ databases">
        <authorList>
            <person name="Gilroy R."/>
        </authorList>
    </citation>
    <scope>NUCLEOTIDE SEQUENCE</scope>
    <source>
        <strain evidence="2">1282</strain>
    </source>
</reference>
<name>A0A9D2C176_9FIRM</name>
<sequence>MSKKITTIGGQALMEGIMMVGPKKTVAAFCSQTGEISTEEITSPRLTQKYPILGKPFIRGIFSLIDSFRLGYKALSLSADKITEDTGEEEELSKFDQWLMDHLGEKITGVIMGVASVLGVALAILLFFLLPTVLFNLLEGAVPGDVSGWRSVFEGLLRIAIFLGYVILVSQIPDIKRTFQYHGAEHKTIFCYENDLPLTVENVRPQKRFHPRCGTSFLTLMLLLGIVVGFFIPFSNPFLRTAAKLLCIPIIMNVGYELQKACARHDGLLTKIITAPGLWMQRITVKEPDDKMIEAAIAAMEAVIPENGEDLLQ</sequence>